<dbReference type="OrthoDB" id="3196285at2"/>
<protein>
    <submittedName>
        <fullName evidence="5">PucR family transcriptional regulator</fullName>
    </submittedName>
</protein>
<dbReference type="InterPro" id="IPR041522">
    <property type="entry name" value="CdaR_GGDEF"/>
</dbReference>
<dbReference type="AlphaFoldDB" id="A0A3M8FDY3"/>
<evidence type="ECO:0000313" key="6">
    <source>
        <dbReference type="Proteomes" id="UP000028058"/>
    </source>
</evidence>
<dbReference type="Pfam" id="PF13556">
    <property type="entry name" value="HTH_30"/>
    <property type="match status" value="1"/>
</dbReference>
<evidence type="ECO:0000259" key="2">
    <source>
        <dbReference type="Pfam" id="PF13556"/>
    </source>
</evidence>
<dbReference type="RefSeq" id="WP_043460180.1">
    <property type="nucleotide sequence ID" value="NZ_CP134822.1"/>
</dbReference>
<dbReference type="Pfam" id="PF17853">
    <property type="entry name" value="GGDEF_2"/>
    <property type="match status" value="1"/>
</dbReference>
<name>A0A3M8FDY3_9ACTN</name>
<comment type="caution">
    <text evidence="5">The sequence shown here is derived from an EMBL/GenBank/DDBJ whole genome shotgun (WGS) entry which is preliminary data.</text>
</comment>
<proteinExistence type="inferred from homology"/>
<dbReference type="InterPro" id="IPR042070">
    <property type="entry name" value="PucR_C-HTH_sf"/>
</dbReference>
<dbReference type="InterPro" id="IPR025736">
    <property type="entry name" value="PucR_C-HTH_dom"/>
</dbReference>
<comment type="similarity">
    <text evidence="1">Belongs to the CdaR family.</text>
</comment>
<sequence length="417" mass="44851">MHPVVRARVRALPGLPAADEPVRSRASAEAVTVLHRAARVLIDQLPLLTDRVVALLREQEPAYRAPTTDQDDLWQEVHGSLRHNVGSLLRPKESRESARQCSWRIGAERAEQGMPLDAVLHAFRLGGSVVWQGLVEAASERSPEDAHLLVHVAADVWNFVDEHCGLVSDAYRQVERELTWRRENRRRLMTEALLDGTTRISDLSEVAAALGLPEDGRYAVVVVTGGRRAAYGGGEPLSVPDGMTVVWHTGADADHGIVLVGDGGPAALAARIKPPPGGRAGISSVVDGLAAVGDARRLAANALRCAAGDGDVAVLEEHLPAALVISSPELGAALTERVLGPVLELEPSDRDIMLDTLTVWLAAQGSAVRAATRLFCHRNTVLNRLRRYEQLTGSSLGSPQDVVELSLALTARRLLRV</sequence>
<dbReference type="Gene3D" id="1.10.10.2840">
    <property type="entry name" value="PucR C-terminal helix-turn-helix domain"/>
    <property type="match status" value="1"/>
</dbReference>
<dbReference type="EMBL" id="JNAD02000001">
    <property type="protein sequence ID" value="RKM98896.1"/>
    <property type="molecule type" value="Genomic_DNA"/>
</dbReference>
<dbReference type="Proteomes" id="UP000028058">
    <property type="component" value="Unassembled WGS sequence"/>
</dbReference>
<dbReference type="PANTHER" id="PTHR33744">
    <property type="entry name" value="CARBOHYDRATE DIACID REGULATOR"/>
    <property type="match status" value="1"/>
</dbReference>
<dbReference type="PANTHER" id="PTHR33744:SF1">
    <property type="entry name" value="DNA-BINDING TRANSCRIPTIONAL ACTIVATOR ADER"/>
    <property type="match status" value="1"/>
</dbReference>
<evidence type="ECO:0000259" key="3">
    <source>
        <dbReference type="Pfam" id="PF14361"/>
    </source>
</evidence>
<evidence type="ECO:0000313" key="5">
    <source>
        <dbReference type="EMBL" id="RKM98896.1"/>
    </source>
</evidence>
<feature type="domain" description="RsbT co-antagonist protein RsbRD N-terminal" evidence="3">
    <location>
        <begin position="48"/>
        <end position="186"/>
    </location>
</feature>
<dbReference type="InterPro" id="IPR025751">
    <property type="entry name" value="RsbRD_N_dom"/>
</dbReference>
<keyword evidence="6" id="KW-1185">Reference proteome</keyword>
<dbReference type="Pfam" id="PF14361">
    <property type="entry name" value="RsbRD_N"/>
    <property type="match status" value="1"/>
</dbReference>
<feature type="domain" description="CdaR GGDEF-like" evidence="4">
    <location>
        <begin position="201"/>
        <end position="304"/>
    </location>
</feature>
<dbReference type="InterPro" id="IPR051448">
    <property type="entry name" value="CdaR-like_regulators"/>
</dbReference>
<gene>
    <name evidence="5" type="ORF">SFRA_001200</name>
</gene>
<evidence type="ECO:0000256" key="1">
    <source>
        <dbReference type="ARBA" id="ARBA00006754"/>
    </source>
</evidence>
<reference evidence="5 6" key="1">
    <citation type="journal article" date="2014" name="Genome Announc.">
        <title>Draft Genome Sequence of Streptomyces fradiae ATCC 19609, a Strain Highly Sensitive to Antibiotics.</title>
        <authorList>
            <person name="Bekker O.B."/>
            <person name="Klimina K.M."/>
            <person name="Vatlin A.A."/>
            <person name="Zakharevich N.V."/>
            <person name="Kasianov A.S."/>
            <person name="Danilenko V.N."/>
        </authorList>
    </citation>
    <scope>NUCLEOTIDE SEQUENCE [LARGE SCALE GENOMIC DNA]</scope>
    <source>
        <strain evidence="5 6">ATCC 19609</strain>
    </source>
</reference>
<feature type="domain" description="PucR C-terminal helix-turn-helix" evidence="2">
    <location>
        <begin position="354"/>
        <end position="411"/>
    </location>
</feature>
<evidence type="ECO:0000259" key="4">
    <source>
        <dbReference type="Pfam" id="PF17853"/>
    </source>
</evidence>
<accession>A0A3M8FDY3</accession>
<organism evidence="5 6">
    <name type="scientific">Streptomyces xinghaiensis</name>
    <dbReference type="NCBI Taxonomy" id="1038928"/>
    <lineage>
        <taxon>Bacteria</taxon>
        <taxon>Bacillati</taxon>
        <taxon>Actinomycetota</taxon>
        <taxon>Actinomycetes</taxon>
        <taxon>Kitasatosporales</taxon>
        <taxon>Streptomycetaceae</taxon>
        <taxon>Streptomyces</taxon>
    </lineage>
</organism>